<dbReference type="InterPro" id="IPR002048">
    <property type="entry name" value="EF_hand_dom"/>
</dbReference>
<organism evidence="2 3">
    <name type="scientific">Cryptosporidium xiaoi</name>
    <dbReference type="NCBI Taxonomy" id="659607"/>
    <lineage>
        <taxon>Eukaryota</taxon>
        <taxon>Sar</taxon>
        <taxon>Alveolata</taxon>
        <taxon>Apicomplexa</taxon>
        <taxon>Conoidasida</taxon>
        <taxon>Coccidia</taxon>
        <taxon>Eucoccidiorida</taxon>
        <taxon>Eimeriorina</taxon>
        <taxon>Cryptosporidiidae</taxon>
        <taxon>Cryptosporidium</taxon>
    </lineage>
</organism>
<sequence>MPKKDIESCTKILDCEKKNEYDPKLAHRILTLAGYYVTEDNVRMYVELLKKKTLSLQELKDYIKENNGLSPPSEEEIRNLFKLLDVNKSGEIDLDLLKYGLTTVGSNKFNSAEADEFFKALQINPSETKSVKIDTLVKGVDEMLSTFK</sequence>
<dbReference type="GO" id="GO:0005509">
    <property type="term" value="F:calcium ion binding"/>
    <property type="evidence" value="ECO:0007669"/>
    <property type="project" value="InterPro"/>
</dbReference>
<feature type="domain" description="EF-hand" evidence="1">
    <location>
        <begin position="72"/>
        <end position="107"/>
    </location>
</feature>
<dbReference type="PROSITE" id="PS50222">
    <property type="entry name" value="EF_HAND_2"/>
    <property type="match status" value="1"/>
</dbReference>
<dbReference type="EMBL" id="JAWDEY010000032">
    <property type="protein sequence ID" value="KAK6588508.1"/>
    <property type="molecule type" value="Genomic_DNA"/>
</dbReference>
<evidence type="ECO:0000313" key="2">
    <source>
        <dbReference type="EMBL" id="KAK6588508.1"/>
    </source>
</evidence>
<dbReference type="InterPro" id="IPR011992">
    <property type="entry name" value="EF-hand-dom_pair"/>
</dbReference>
<accession>A0AAV9XVJ0</accession>
<dbReference type="SUPFAM" id="SSF47473">
    <property type="entry name" value="EF-hand"/>
    <property type="match status" value="1"/>
</dbReference>
<name>A0AAV9XVJ0_9CRYT</name>
<reference evidence="2 3" key="1">
    <citation type="submission" date="2023-10" db="EMBL/GenBank/DDBJ databases">
        <title>Comparative genomics analysis reveals potential genetic determinants of host preference in Cryptosporidium xiaoi.</title>
        <authorList>
            <person name="Xiao L."/>
            <person name="Li J."/>
        </authorList>
    </citation>
    <scope>NUCLEOTIDE SEQUENCE [LARGE SCALE GENOMIC DNA]</scope>
    <source>
        <strain evidence="2 3">52996</strain>
    </source>
</reference>
<proteinExistence type="predicted"/>
<protein>
    <recommendedName>
        <fullName evidence="1">EF-hand domain-containing protein</fullName>
    </recommendedName>
</protein>
<gene>
    <name evidence="2" type="ORF">RS030_4550</name>
</gene>
<keyword evidence="3" id="KW-1185">Reference proteome</keyword>
<dbReference type="Gene3D" id="1.10.238.10">
    <property type="entry name" value="EF-hand"/>
    <property type="match status" value="1"/>
</dbReference>
<comment type="caution">
    <text evidence="2">The sequence shown here is derived from an EMBL/GenBank/DDBJ whole genome shotgun (WGS) entry which is preliminary data.</text>
</comment>
<evidence type="ECO:0000313" key="3">
    <source>
        <dbReference type="Proteomes" id="UP001311799"/>
    </source>
</evidence>
<dbReference type="AlphaFoldDB" id="A0AAV9XVJ0"/>
<evidence type="ECO:0000259" key="1">
    <source>
        <dbReference type="PROSITE" id="PS50222"/>
    </source>
</evidence>
<dbReference type="Proteomes" id="UP001311799">
    <property type="component" value="Unassembled WGS sequence"/>
</dbReference>